<dbReference type="NCBIfam" id="TIGR00194">
    <property type="entry name" value="uvrC"/>
    <property type="match status" value="1"/>
</dbReference>
<keyword evidence="2 7" id="KW-0227">DNA damage</keyword>
<dbReference type="RefSeq" id="WP_214171664.1">
    <property type="nucleotide sequence ID" value="NZ_JAHCVJ010000004.1"/>
</dbReference>
<dbReference type="PROSITE" id="PS50165">
    <property type="entry name" value="UVRC"/>
    <property type="match status" value="1"/>
</dbReference>
<dbReference type="PROSITE" id="PS50151">
    <property type="entry name" value="UVR"/>
    <property type="match status" value="1"/>
</dbReference>
<keyword evidence="5 7" id="KW-0234">DNA repair</keyword>
<dbReference type="Gene3D" id="1.10.150.20">
    <property type="entry name" value="5' to 3' exonuclease, C-terminal subdomain"/>
    <property type="match status" value="1"/>
</dbReference>
<feature type="domain" description="UvrC family homology region profile" evidence="10">
    <location>
        <begin position="251"/>
        <end position="471"/>
    </location>
</feature>
<dbReference type="Pfam" id="PF01541">
    <property type="entry name" value="GIY-YIG"/>
    <property type="match status" value="1"/>
</dbReference>
<dbReference type="InterPro" id="IPR004791">
    <property type="entry name" value="UvrC"/>
</dbReference>
<keyword evidence="1 7" id="KW-0963">Cytoplasm</keyword>
<evidence type="ECO:0000259" key="9">
    <source>
        <dbReference type="PROSITE" id="PS50164"/>
    </source>
</evidence>
<dbReference type="AlphaFoldDB" id="A0AAW4L4Z9"/>
<keyword evidence="4 7" id="KW-0267">Excision nuclease</keyword>
<comment type="similarity">
    <text evidence="7">Belongs to the UvrC family.</text>
</comment>
<comment type="function">
    <text evidence="7">The UvrABC repair system catalyzes the recognition and processing of DNA lesions. UvrC both incises the 5' and 3' sides of the lesion. The N-terminal half is responsible for the 3' incision and the C-terminal half is responsible for the 5' incision.</text>
</comment>
<dbReference type="PANTHER" id="PTHR30562">
    <property type="entry name" value="UVRC/OXIDOREDUCTASE"/>
    <property type="match status" value="1"/>
</dbReference>
<dbReference type="HAMAP" id="MF_00203">
    <property type="entry name" value="UvrC"/>
    <property type="match status" value="1"/>
</dbReference>
<dbReference type="GO" id="GO:0003677">
    <property type="term" value="F:DNA binding"/>
    <property type="evidence" value="ECO:0007669"/>
    <property type="project" value="UniProtKB-UniRule"/>
</dbReference>
<dbReference type="Proteomes" id="UP000811899">
    <property type="component" value="Unassembled WGS sequence"/>
</dbReference>
<dbReference type="InterPro" id="IPR036876">
    <property type="entry name" value="UVR_dom_sf"/>
</dbReference>
<dbReference type="Pfam" id="PF08459">
    <property type="entry name" value="UvrC_RNaseH_dom"/>
    <property type="match status" value="1"/>
</dbReference>
<dbReference type="GO" id="GO:0006289">
    <property type="term" value="P:nucleotide-excision repair"/>
    <property type="evidence" value="ECO:0007669"/>
    <property type="project" value="UniProtKB-UniRule"/>
</dbReference>
<dbReference type="EMBL" id="JAHCVJ010000004">
    <property type="protein sequence ID" value="MBT0664890.1"/>
    <property type="molecule type" value="Genomic_DNA"/>
</dbReference>
<dbReference type="PROSITE" id="PS50164">
    <property type="entry name" value="GIY_YIG"/>
    <property type="match status" value="1"/>
</dbReference>
<dbReference type="GO" id="GO:0005737">
    <property type="term" value="C:cytoplasm"/>
    <property type="evidence" value="ECO:0007669"/>
    <property type="project" value="UniProtKB-SubCell"/>
</dbReference>
<dbReference type="SUPFAM" id="SSF82771">
    <property type="entry name" value="GIY-YIG endonuclease"/>
    <property type="match status" value="1"/>
</dbReference>
<dbReference type="InterPro" id="IPR001162">
    <property type="entry name" value="UvrC_RNase_H_dom"/>
</dbReference>
<comment type="caution">
    <text evidence="11">The sequence shown here is derived from an EMBL/GenBank/DDBJ whole genome shotgun (WGS) entry which is preliminary data.</text>
</comment>
<dbReference type="InterPro" id="IPR050066">
    <property type="entry name" value="UvrABC_protein_C"/>
</dbReference>
<reference evidence="11 12" key="1">
    <citation type="submission" date="2021-05" db="EMBL/GenBank/DDBJ databases">
        <title>The draft genome of Geobacter pelophilus DSM 12255.</title>
        <authorList>
            <person name="Xu Z."/>
            <person name="Masuda Y."/>
            <person name="Itoh H."/>
            <person name="Senoo K."/>
        </authorList>
    </citation>
    <scope>NUCLEOTIDE SEQUENCE [LARGE SCALE GENOMIC DNA]</scope>
    <source>
        <strain evidence="11 12">DSM 12255</strain>
    </source>
</reference>
<dbReference type="InterPro" id="IPR010994">
    <property type="entry name" value="RuvA_2-like"/>
</dbReference>
<evidence type="ECO:0000259" key="10">
    <source>
        <dbReference type="PROSITE" id="PS50165"/>
    </source>
</evidence>
<evidence type="ECO:0000256" key="3">
    <source>
        <dbReference type="ARBA" id="ARBA00022769"/>
    </source>
</evidence>
<dbReference type="Gene3D" id="3.30.420.340">
    <property type="entry name" value="UvrC, RNAse H endonuclease domain"/>
    <property type="match status" value="1"/>
</dbReference>
<gene>
    <name evidence="7 11" type="primary">uvrC</name>
    <name evidence="11" type="ORF">KI809_11315</name>
</gene>
<evidence type="ECO:0000256" key="1">
    <source>
        <dbReference type="ARBA" id="ARBA00022490"/>
    </source>
</evidence>
<dbReference type="GO" id="GO:0009380">
    <property type="term" value="C:excinuclease repair complex"/>
    <property type="evidence" value="ECO:0007669"/>
    <property type="project" value="InterPro"/>
</dbReference>
<dbReference type="FunFam" id="3.40.1440.10:FF:000001">
    <property type="entry name" value="UvrABC system protein C"/>
    <property type="match status" value="1"/>
</dbReference>
<keyword evidence="6 7" id="KW-0742">SOS response</keyword>
<feature type="domain" description="GIY-YIG" evidence="9">
    <location>
        <begin position="12"/>
        <end position="91"/>
    </location>
</feature>
<dbReference type="SMART" id="SM00465">
    <property type="entry name" value="GIYc"/>
    <property type="match status" value="1"/>
</dbReference>
<dbReference type="Gene3D" id="3.40.1440.10">
    <property type="entry name" value="GIY-YIG endonuclease"/>
    <property type="match status" value="1"/>
</dbReference>
<evidence type="ECO:0000259" key="8">
    <source>
        <dbReference type="PROSITE" id="PS50151"/>
    </source>
</evidence>
<keyword evidence="3 7" id="KW-0228">DNA excision</keyword>
<dbReference type="InterPro" id="IPR000305">
    <property type="entry name" value="GIY-YIG_endonuc"/>
</dbReference>
<dbReference type="GO" id="GO:0009381">
    <property type="term" value="F:excinuclease ABC activity"/>
    <property type="evidence" value="ECO:0007669"/>
    <property type="project" value="UniProtKB-UniRule"/>
</dbReference>
<evidence type="ECO:0000256" key="7">
    <source>
        <dbReference type="HAMAP-Rule" id="MF_00203"/>
    </source>
</evidence>
<dbReference type="GO" id="GO:0009432">
    <property type="term" value="P:SOS response"/>
    <property type="evidence" value="ECO:0007669"/>
    <property type="project" value="UniProtKB-UniRule"/>
</dbReference>
<evidence type="ECO:0000256" key="6">
    <source>
        <dbReference type="ARBA" id="ARBA00023236"/>
    </source>
</evidence>
<dbReference type="SUPFAM" id="SSF47781">
    <property type="entry name" value="RuvA domain 2-like"/>
    <property type="match status" value="1"/>
</dbReference>
<comment type="subcellular location">
    <subcellularLocation>
        <location evidence="7">Cytoplasm</location>
    </subcellularLocation>
</comment>
<accession>A0AAW4L4Z9</accession>
<evidence type="ECO:0000313" key="12">
    <source>
        <dbReference type="Proteomes" id="UP000811899"/>
    </source>
</evidence>
<feature type="domain" description="UVR" evidence="8">
    <location>
        <begin position="201"/>
        <end position="236"/>
    </location>
</feature>
<evidence type="ECO:0000256" key="2">
    <source>
        <dbReference type="ARBA" id="ARBA00022763"/>
    </source>
</evidence>
<dbReference type="Pfam" id="PF02151">
    <property type="entry name" value="UVR"/>
    <property type="match status" value="1"/>
</dbReference>
<dbReference type="InterPro" id="IPR038476">
    <property type="entry name" value="UvrC_RNase_H_dom_sf"/>
</dbReference>
<dbReference type="Pfam" id="PF14520">
    <property type="entry name" value="HHH_5"/>
    <property type="match status" value="1"/>
</dbReference>
<dbReference type="Pfam" id="PF22920">
    <property type="entry name" value="UvrC_RNaseH"/>
    <property type="match status" value="1"/>
</dbReference>
<dbReference type="SUPFAM" id="SSF46600">
    <property type="entry name" value="C-terminal UvrC-binding domain of UvrB"/>
    <property type="match status" value="1"/>
</dbReference>
<evidence type="ECO:0000313" key="11">
    <source>
        <dbReference type="EMBL" id="MBT0664890.1"/>
    </source>
</evidence>
<dbReference type="InterPro" id="IPR047296">
    <property type="entry name" value="GIY-YIG_UvrC_Cho"/>
</dbReference>
<evidence type="ECO:0000256" key="4">
    <source>
        <dbReference type="ARBA" id="ARBA00022881"/>
    </source>
</evidence>
<proteinExistence type="inferred from homology"/>
<sequence length="613" mass="68758">MISSEKIARIPTAPGVYQMKGENGTILYVGKARNLRQRVRSYFGSSRDSRYQVRFLVEQVSDIECIVTDTEKEALILENTLIKQHRPKYNINLRDDKTYFSLRLDLTEKFPRLTVVRKIQKDGASYFGPYASATAARAVMKQLQRIFPLRHYPLDACKKRKRPCLFYQIGQCSGPCHGLISEEAYLALAEGVALFLSGRDRDLVKKYRQKMLEASTAEKFEEAGRYRDILKAIETTLEPQKMVTAGEDIDVVGIHRDATRLTLALLFIRGGTLTGSRSFSFNWQLDDAEAIASFLGEYYGQEVFIPASLLLPLPIPENIGLPELLAEKKGKKVDVSVPRRGLKLELVELAGKNAENAAVEHWQKQDSSANVLQELKERLHLAKLPVRIECYDISTFQGKQSVGSRVTFIDGKPFKPGYRRYRIKNDGQTDDFAMLSEVLSRRAERAAEDPLPDLLIVDGGLGQLGILTHVLTELNILDIDTAALAKSRVFAAAGDIEVSRSAERVFRPGRKNPIVLRQNSKPLLLLARIRDEAHRFAVTYHKLIRNKATLTSGLEEIPGVGHRLSTRLLQEFGSLAKVKAATVDELATILGVSLKLAQTISKHLAQGRNPQRH</sequence>
<dbReference type="InterPro" id="IPR035901">
    <property type="entry name" value="GIY-YIG_endonuc_sf"/>
</dbReference>
<evidence type="ECO:0000256" key="5">
    <source>
        <dbReference type="ARBA" id="ARBA00023204"/>
    </source>
</evidence>
<comment type="subunit">
    <text evidence="7">Interacts with UvrB in an incision complex.</text>
</comment>
<dbReference type="PANTHER" id="PTHR30562:SF1">
    <property type="entry name" value="UVRABC SYSTEM PROTEIN C"/>
    <property type="match status" value="1"/>
</dbReference>
<name>A0AAW4L4Z9_9BACT</name>
<organism evidence="11 12">
    <name type="scientific">Geoanaerobacter pelophilus</name>
    <dbReference type="NCBI Taxonomy" id="60036"/>
    <lineage>
        <taxon>Bacteria</taxon>
        <taxon>Pseudomonadati</taxon>
        <taxon>Thermodesulfobacteriota</taxon>
        <taxon>Desulfuromonadia</taxon>
        <taxon>Geobacterales</taxon>
        <taxon>Geobacteraceae</taxon>
        <taxon>Geoanaerobacter</taxon>
    </lineage>
</organism>
<dbReference type="InterPro" id="IPR001943">
    <property type="entry name" value="UVR_dom"/>
</dbReference>
<keyword evidence="12" id="KW-1185">Reference proteome</keyword>
<dbReference type="CDD" id="cd10434">
    <property type="entry name" value="GIY-YIG_UvrC_Cho"/>
    <property type="match status" value="1"/>
</dbReference>
<protein>
    <recommendedName>
        <fullName evidence="7">UvrABC system protein C</fullName>
        <shortName evidence="7">Protein UvrC</shortName>
    </recommendedName>
    <alternativeName>
        <fullName evidence="7">Excinuclease ABC subunit C</fullName>
    </alternativeName>
</protein>